<keyword evidence="6 7" id="KW-0472">Membrane</keyword>
<keyword evidence="5 7" id="KW-1133">Transmembrane helix</keyword>
<dbReference type="EMBL" id="JAPCXB010000069">
    <property type="protein sequence ID" value="KAJ1610559.1"/>
    <property type="molecule type" value="Genomic_DNA"/>
</dbReference>
<keyword evidence="3 7" id="KW-0812">Transmembrane</keyword>
<feature type="transmembrane region" description="Helical" evidence="7">
    <location>
        <begin position="80"/>
        <end position="99"/>
    </location>
</feature>
<comment type="caution">
    <text evidence="8">The sequence shown here is derived from an EMBL/GenBank/DDBJ whole genome shotgun (WGS) entry which is preliminary data.</text>
</comment>
<dbReference type="Pfam" id="PF07019">
    <property type="entry name" value="EMC6"/>
    <property type="match status" value="1"/>
</dbReference>
<feature type="non-terminal residue" evidence="8">
    <location>
        <position position="120"/>
    </location>
</feature>
<evidence type="ECO:0000256" key="6">
    <source>
        <dbReference type="ARBA" id="ARBA00023136"/>
    </source>
</evidence>
<name>A0ABQ8P7X4_9CRYT</name>
<evidence type="ECO:0000256" key="1">
    <source>
        <dbReference type="ARBA" id="ARBA00004477"/>
    </source>
</evidence>
<evidence type="ECO:0000256" key="7">
    <source>
        <dbReference type="SAM" id="Phobius"/>
    </source>
</evidence>
<evidence type="ECO:0000256" key="4">
    <source>
        <dbReference type="ARBA" id="ARBA00022824"/>
    </source>
</evidence>
<proteinExistence type="inferred from homology"/>
<comment type="similarity">
    <text evidence="2">Belongs to the EMC6 family.</text>
</comment>
<keyword evidence="9" id="KW-1185">Reference proteome</keyword>
<evidence type="ECO:0000313" key="9">
    <source>
        <dbReference type="Proteomes" id="UP001071777"/>
    </source>
</evidence>
<feature type="transmembrane region" description="Helical" evidence="7">
    <location>
        <begin position="53"/>
        <end position="74"/>
    </location>
</feature>
<dbReference type="InterPro" id="IPR029008">
    <property type="entry name" value="EMC6-like"/>
</dbReference>
<evidence type="ECO:0000256" key="3">
    <source>
        <dbReference type="ARBA" id="ARBA00022692"/>
    </source>
</evidence>
<evidence type="ECO:0000313" key="8">
    <source>
        <dbReference type="EMBL" id="KAJ1610559.1"/>
    </source>
</evidence>
<evidence type="ECO:0000256" key="2">
    <source>
        <dbReference type="ARBA" id="ARBA00009436"/>
    </source>
</evidence>
<evidence type="ECO:0000256" key="5">
    <source>
        <dbReference type="ARBA" id="ARBA00022989"/>
    </source>
</evidence>
<comment type="subcellular location">
    <subcellularLocation>
        <location evidence="1">Endoplasmic reticulum membrane</location>
        <topology evidence="1">Multi-pass membrane protein</topology>
    </subcellularLocation>
</comment>
<reference evidence="8" key="1">
    <citation type="submission" date="2022-10" db="EMBL/GenBank/DDBJ databases">
        <title>Adaptive evolution leads to modifications in subtelomeric GC content in a zoonotic Cryptosporidium species.</title>
        <authorList>
            <person name="Li J."/>
            <person name="Feng Y."/>
            <person name="Xiao L."/>
        </authorList>
    </citation>
    <scope>NUCLEOTIDE SEQUENCE</scope>
    <source>
        <strain evidence="8">25894</strain>
    </source>
</reference>
<dbReference type="Proteomes" id="UP001071777">
    <property type="component" value="Unassembled WGS sequence"/>
</dbReference>
<protein>
    <submittedName>
        <fullName evidence="8">Rab5-interacting protein</fullName>
    </submittedName>
</protein>
<gene>
    <name evidence="8" type="ORF">OJ252_1845</name>
</gene>
<sequence>MLQIGTAHQMTYTLHTFVEKIRNIIIENRNYSLLSKAIRIDTSNEWTRDEVSLVTYWTLQVCALLLGTICGIFGLQGVTVLISALLALVLIGTTYLNILDIPERILDPTEVVIENVATCL</sequence>
<organism evidence="8 9">
    <name type="scientific">Cryptosporidium canis</name>
    <dbReference type="NCBI Taxonomy" id="195482"/>
    <lineage>
        <taxon>Eukaryota</taxon>
        <taxon>Sar</taxon>
        <taxon>Alveolata</taxon>
        <taxon>Apicomplexa</taxon>
        <taxon>Conoidasida</taxon>
        <taxon>Coccidia</taxon>
        <taxon>Eucoccidiorida</taxon>
        <taxon>Eimeriorina</taxon>
        <taxon>Cryptosporidiidae</taxon>
        <taxon>Cryptosporidium</taxon>
    </lineage>
</organism>
<keyword evidence="4" id="KW-0256">Endoplasmic reticulum</keyword>
<accession>A0ABQ8P7X4</accession>